<proteinExistence type="inferred from homology"/>
<reference evidence="7 8" key="1">
    <citation type="submission" date="2020-08" db="EMBL/GenBank/DDBJ databases">
        <title>Genomic Encyclopedia of Type Strains, Phase IV (KMG-IV): sequencing the most valuable type-strain genomes for metagenomic binning, comparative biology and taxonomic classification.</title>
        <authorList>
            <person name="Goeker M."/>
        </authorList>
    </citation>
    <scope>NUCLEOTIDE SEQUENCE [LARGE SCALE GENOMIC DNA]</scope>
    <source>
        <strain evidence="7 8">DSM 45615</strain>
    </source>
</reference>
<dbReference type="SUPFAM" id="SSF51735">
    <property type="entry name" value="NAD(P)-binding Rossmann-fold domains"/>
    <property type="match status" value="1"/>
</dbReference>
<dbReference type="GO" id="GO:0008270">
    <property type="term" value="F:zinc ion binding"/>
    <property type="evidence" value="ECO:0007669"/>
    <property type="project" value="InterPro"/>
</dbReference>
<dbReference type="Gene3D" id="3.40.50.720">
    <property type="entry name" value="NAD(P)-binding Rossmann-like Domain"/>
    <property type="match status" value="1"/>
</dbReference>
<dbReference type="InterPro" id="IPR002328">
    <property type="entry name" value="ADH_Zn_CS"/>
</dbReference>
<dbReference type="InterPro" id="IPR011032">
    <property type="entry name" value="GroES-like_sf"/>
</dbReference>
<name>A0A840PIB8_9ACTN</name>
<feature type="domain" description="Enoyl reductase (ER)" evidence="6">
    <location>
        <begin position="7"/>
        <end position="338"/>
    </location>
</feature>
<dbReference type="InterPro" id="IPR013154">
    <property type="entry name" value="ADH-like_N"/>
</dbReference>
<organism evidence="7 8">
    <name type="scientific">Thermocatellispora tengchongensis</name>
    <dbReference type="NCBI Taxonomy" id="1073253"/>
    <lineage>
        <taxon>Bacteria</taxon>
        <taxon>Bacillati</taxon>
        <taxon>Actinomycetota</taxon>
        <taxon>Actinomycetes</taxon>
        <taxon>Streptosporangiales</taxon>
        <taxon>Streptosporangiaceae</taxon>
        <taxon>Thermocatellispora</taxon>
    </lineage>
</organism>
<dbReference type="InterPro" id="IPR020843">
    <property type="entry name" value="ER"/>
</dbReference>
<dbReference type="Proteomes" id="UP000578449">
    <property type="component" value="Unassembled WGS sequence"/>
</dbReference>
<keyword evidence="3 5" id="KW-0862">Zinc</keyword>
<accession>A0A840PIB8</accession>
<dbReference type="CDD" id="cd08287">
    <property type="entry name" value="FDH_like_ADH3"/>
    <property type="match status" value="1"/>
</dbReference>
<dbReference type="PROSITE" id="PS00059">
    <property type="entry name" value="ADH_ZINC"/>
    <property type="match status" value="1"/>
</dbReference>
<dbReference type="InterPro" id="IPR036291">
    <property type="entry name" value="NAD(P)-bd_dom_sf"/>
</dbReference>
<protein>
    <submittedName>
        <fullName evidence="7">Threonine dehydrogenase-like Zn-dependent dehydrogenase</fullName>
    </submittedName>
</protein>
<dbReference type="AlphaFoldDB" id="A0A840PIB8"/>
<evidence type="ECO:0000259" key="6">
    <source>
        <dbReference type="SMART" id="SM00829"/>
    </source>
</evidence>
<dbReference type="EMBL" id="JACHGN010000017">
    <property type="protein sequence ID" value="MBB5137290.1"/>
    <property type="molecule type" value="Genomic_DNA"/>
</dbReference>
<dbReference type="SMART" id="SM00829">
    <property type="entry name" value="PKS_ER"/>
    <property type="match status" value="1"/>
</dbReference>
<keyword evidence="2 5" id="KW-0479">Metal-binding</keyword>
<evidence type="ECO:0000313" key="7">
    <source>
        <dbReference type="EMBL" id="MBB5137290.1"/>
    </source>
</evidence>
<evidence type="ECO:0000256" key="2">
    <source>
        <dbReference type="ARBA" id="ARBA00022723"/>
    </source>
</evidence>
<dbReference type="Pfam" id="PF08240">
    <property type="entry name" value="ADH_N"/>
    <property type="match status" value="1"/>
</dbReference>
<comment type="similarity">
    <text evidence="5">Belongs to the zinc-containing alcohol dehydrogenase family.</text>
</comment>
<dbReference type="InterPro" id="IPR013149">
    <property type="entry name" value="ADH-like_C"/>
</dbReference>
<evidence type="ECO:0000256" key="4">
    <source>
        <dbReference type="ARBA" id="ARBA00023002"/>
    </source>
</evidence>
<comment type="caution">
    <text evidence="7">The sequence shown here is derived from an EMBL/GenBank/DDBJ whole genome shotgun (WGS) entry which is preliminary data.</text>
</comment>
<comment type="cofactor">
    <cofactor evidence="1 5">
        <name>Zn(2+)</name>
        <dbReference type="ChEBI" id="CHEBI:29105"/>
    </cofactor>
</comment>
<keyword evidence="4" id="KW-0560">Oxidoreductase</keyword>
<dbReference type="GO" id="GO:0016491">
    <property type="term" value="F:oxidoreductase activity"/>
    <property type="evidence" value="ECO:0007669"/>
    <property type="project" value="UniProtKB-KW"/>
</dbReference>
<evidence type="ECO:0000256" key="5">
    <source>
        <dbReference type="RuleBase" id="RU361277"/>
    </source>
</evidence>
<dbReference type="Gene3D" id="3.90.180.10">
    <property type="entry name" value="Medium-chain alcohol dehydrogenases, catalytic domain"/>
    <property type="match status" value="1"/>
</dbReference>
<evidence type="ECO:0000256" key="1">
    <source>
        <dbReference type="ARBA" id="ARBA00001947"/>
    </source>
</evidence>
<evidence type="ECO:0000256" key="3">
    <source>
        <dbReference type="ARBA" id="ARBA00022833"/>
    </source>
</evidence>
<sequence length="340" mass="35858">MRGAVLHAPGDVRVEDRPDPQIIEPTDAIIRLTATCICGSDLWPYRGVDKPDGPMPMGHEYAGVVEEVGSEVTTVRPGQFVVGSFWASDNTCEICRSGYQCACVQRVLMGTIGTQSQFARIPLADGTLVATPGMPDADLVPSLLAASDVLGTGWFAAVAAEAGPGKTVAVVGDGAVGLCGVLAAKQLGAERIIAMSRHAPRQELARRFGATDIVTERGDDGVAVIKELTNGLGAHSVLEAVGTQESMLQAIRSTRPGGHVGFVGVAHDVALPGDLMFDSLVHLHGGPAPVRRYLPKLIELICDRAIDPGKVFDLTLPLDQAAEGYKAMDERRAIKTLLRP</sequence>
<dbReference type="PANTHER" id="PTHR42813">
    <property type="entry name" value="ZINC-TYPE ALCOHOL DEHYDROGENASE-LIKE"/>
    <property type="match status" value="1"/>
</dbReference>
<evidence type="ECO:0000313" key="8">
    <source>
        <dbReference type="Proteomes" id="UP000578449"/>
    </source>
</evidence>
<keyword evidence="8" id="KW-1185">Reference proteome</keyword>
<dbReference type="PANTHER" id="PTHR42813:SF2">
    <property type="entry name" value="DEHYDROGENASE, ZINC-CONTAINING, PUTATIVE (AFU_ORTHOLOGUE AFUA_2G02810)-RELATED"/>
    <property type="match status" value="1"/>
</dbReference>
<dbReference type="Pfam" id="PF00107">
    <property type="entry name" value="ADH_zinc_N"/>
    <property type="match status" value="1"/>
</dbReference>
<dbReference type="RefSeq" id="WP_185054211.1">
    <property type="nucleotide sequence ID" value="NZ_BAABIX010000012.1"/>
</dbReference>
<gene>
    <name evidence="7" type="ORF">HNP84_007042</name>
</gene>
<dbReference type="SUPFAM" id="SSF50129">
    <property type="entry name" value="GroES-like"/>
    <property type="match status" value="1"/>
</dbReference>